<dbReference type="CDD" id="cd00105">
    <property type="entry name" value="KH-I"/>
    <property type="match status" value="1"/>
</dbReference>
<accession>A0A9P1M2J4</accession>
<dbReference type="Gene3D" id="3.30.1370.10">
    <property type="entry name" value="K Homology domain, type 1"/>
    <property type="match status" value="1"/>
</dbReference>
<gene>
    <name evidence="3" type="ORF">C1SCF055_LOCUS42499</name>
</gene>
<protein>
    <submittedName>
        <fullName evidence="5">Protein melted-like</fullName>
    </submittedName>
</protein>
<dbReference type="SUPFAM" id="SSF54791">
    <property type="entry name" value="Eukaryotic type KH-domain (KH-domain type I)"/>
    <property type="match status" value="1"/>
</dbReference>
<evidence type="ECO:0000313" key="3">
    <source>
        <dbReference type="EMBL" id="CAI4017888.1"/>
    </source>
</evidence>
<dbReference type="EMBL" id="CAMXCT010006662">
    <property type="protein sequence ID" value="CAI4017888.1"/>
    <property type="molecule type" value="Genomic_DNA"/>
</dbReference>
<dbReference type="EMBL" id="CAMXCT030006662">
    <property type="protein sequence ID" value="CAL4805200.1"/>
    <property type="molecule type" value="Genomic_DNA"/>
</dbReference>
<feature type="region of interest" description="Disordered" evidence="1">
    <location>
        <begin position="1"/>
        <end position="44"/>
    </location>
</feature>
<dbReference type="InterPro" id="IPR036612">
    <property type="entry name" value="KH_dom_type_1_sf"/>
</dbReference>
<reference evidence="4" key="2">
    <citation type="submission" date="2024-04" db="EMBL/GenBank/DDBJ databases">
        <authorList>
            <person name="Chen Y."/>
            <person name="Shah S."/>
            <person name="Dougan E. K."/>
            <person name="Thang M."/>
            <person name="Chan C."/>
        </authorList>
    </citation>
    <scope>NUCLEOTIDE SEQUENCE [LARGE SCALE GENOMIC DNA]</scope>
</reference>
<dbReference type="PANTHER" id="PTHR10288">
    <property type="entry name" value="KH DOMAIN CONTAINING RNA BINDING PROTEIN"/>
    <property type="match status" value="1"/>
</dbReference>
<comment type="caution">
    <text evidence="3">The sequence shown here is derived from an EMBL/GenBank/DDBJ whole genome shotgun (WGS) entry which is preliminary data.</text>
</comment>
<reference evidence="3" key="1">
    <citation type="submission" date="2022-10" db="EMBL/GenBank/DDBJ databases">
        <authorList>
            <person name="Chen Y."/>
            <person name="Dougan E. K."/>
            <person name="Chan C."/>
            <person name="Rhodes N."/>
            <person name="Thang M."/>
        </authorList>
    </citation>
    <scope>NUCLEOTIDE SEQUENCE</scope>
</reference>
<dbReference type="InterPro" id="IPR004088">
    <property type="entry name" value="KH_dom_type_1"/>
</dbReference>
<evidence type="ECO:0000313" key="5">
    <source>
        <dbReference type="EMBL" id="CAL4805200.1"/>
    </source>
</evidence>
<proteinExistence type="predicted"/>
<evidence type="ECO:0000256" key="1">
    <source>
        <dbReference type="SAM" id="MobiDB-lite"/>
    </source>
</evidence>
<dbReference type="AlphaFoldDB" id="A0A9P1M2J4"/>
<feature type="domain" description="K Homology" evidence="2">
    <location>
        <begin position="57"/>
        <end position="110"/>
    </location>
</feature>
<dbReference type="Proteomes" id="UP001152797">
    <property type="component" value="Unassembled WGS sequence"/>
</dbReference>
<dbReference type="EMBL" id="CAMXCT020006662">
    <property type="protein sequence ID" value="CAL1171263.1"/>
    <property type="molecule type" value="Genomic_DNA"/>
</dbReference>
<evidence type="ECO:0000259" key="2">
    <source>
        <dbReference type="Pfam" id="PF00013"/>
    </source>
</evidence>
<evidence type="ECO:0000313" key="4">
    <source>
        <dbReference type="EMBL" id="CAL1171263.1"/>
    </source>
</evidence>
<organism evidence="3">
    <name type="scientific">Cladocopium goreaui</name>
    <dbReference type="NCBI Taxonomy" id="2562237"/>
    <lineage>
        <taxon>Eukaryota</taxon>
        <taxon>Sar</taxon>
        <taxon>Alveolata</taxon>
        <taxon>Dinophyceae</taxon>
        <taxon>Suessiales</taxon>
        <taxon>Symbiodiniaceae</taxon>
        <taxon>Cladocopium</taxon>
    </lineage>
</organism>
<feature type="compositionally biased region" description="Basic and acidic residues" evidence="1">
    <location>
        <begin position="21"/>
        <end position="37"/>
    </location>
</feature>
<name>A0A9P1M2J4_9DINO</name>
<dbReference type="GO" id="GO:0003723">
    <property type="term" value="F:RNA binding"/>
    <property type="evidence" value="ECO:0007669"/>
    <property type="project" value="InterPro"/>
</dbReference>
<dbReference type="OrthoDB" id="419186at2759"/>
<sequence length="582" mass="64215">MEGLSSLRWDEMGDPSALPDWLKEPAAEKMDLKEDGRPTPPGIDPARFKIIRMEGVQIRALIGKGGETIKETEDGEDIRLRSGADIKIDHLPSDPEGNVTIVGDVDKTEVMIKEALATKGCPLVPKPQVPPPPDGMPGMPGVGGMRGGQGPPPLEPNENEVIVPGDIVGSLDLGARHGILENRSRTGRLYTSSSRVGHLIGPSGATMKAMTDSEELRLLWQLQHVGHELEERVLALLRLLKTKDDKKIKEVGEEIADAAWDNEPWFEPDQFMEMFTIWLDACIAGRDKAVLEVTAKALRFSKFEEVEHPDLPKVLKKVSQALAKPGAEHMETLCSVQFVPLKFSGNMEVYPVLTELMQNEKVDIINDAMEVVFGSTFVQLNEMPDEEATAVLKMTVDFAKFVKAQLSKYKPGDTTTSTRLRNRLAYLSSLFQAAFIFCTHLQINPKDFPNAQKEIAVPTLVMELKDALEALKPKPKEQELKEKLKEILDMMANLLGSMPKPAAGASADPLKDAQAYQKSLGTAKTSDELNGTLKMLMSSTEKKVLDLLFSKDGFDAIFKALAKVKKADTDQVYRTFSDAWLS</sequence>
<evidence type="ECO:0000313" key="6">
    <source>
        <dbReference type="Proteomes" id="UP001152797"/>
    </source>
</evidence>
<dbReference type="Pfam" id="PF00013">
    <property type="entry name" value="KH_1"/>
    <property type="match status" value="1"/>
</dbReference>
<keyword evidence="6" id="KW-1185">Reference proteome</keyword>